<dbReference type="EMBL" id="BAAAYV010000006">
    <property type="protein sequence ID" value="GAA3656896.1"/>
    <property type="molecule type" value="Genomic_DNA"/>
</dbReference>
<keyword evidence="2 7" id="KW-0813">Transport</keyword>
<dbReference type="PANTHER" id="PTHR32243">
    <property type="entry name" value="MALTOSE TRANSPORT SYSTEM PERMEASE-RELATED"/>
    <property type="match status" value="1"/>
</dbReference>
<dbReference type="PROSITE" id="PS50928">
    <property type="entry name" value="ABC_TM1"/>
    <property type="match status" value="1"/>
</dbReference>
<evidence type="ECO:0000256" key="7">
    <source>
        <dbReference type="RuleBase" id="RU363032"/>
    </source>
</evidence>
<dbReference type="SUPFAM" id="SSF161098">
    <property type="entry name" value="MetI-like"/>
    <property type="match status" value="1"/>
</dbReference>
<evidence type="ECO:0000256" key="1">
    <source>
        <dbReference type="ARBA" id="ARBA00004651"/>
    </source>
</evidence>
<keyword evidence="3" id="KW-1003">Cell membrane</keyword>
<evidence type="ECO:0000256" key="4">
    <source>
        <dbReference type="ARBA" id="ARBA00022692"/>
    </source>
</evidence>
<comment type="similarity">
    <text evidence="7">Belongs to the binding-protein-dependent transport system permease family.</text>
</comment>
<feature type="transmembrane region" description="Helical" evidence="7">
    <location>
        <begin position="43"/>
        <end position="64"/>
    </location>
</feature>
<evidence type="ECO:0000313" key="9">
    <source>
        <dbReference type="EMBL" id="GAA3656896.1"/>
    </source>
</evidence>
<feature type="transmembrane region" description="Helical" evidence="7">
    <location>
        <begin position="222"/>
        <end position="244"/>
    </location>
</feature>
<protein>
    <submittedName>
        <fullName evidence="9">ABC transporter permease subunit</fullName>
    </submittedName>
</protein>
<feature type="domain" description="ABC transmembrane type-1" evidence="8">
    <location>
        <begin position="110"/>
        <end position="301"/>
    </location>
</feature>
<evidence type="ECO:0000256" key="5">
    <source>
        <dbReference type="ARBA" id="ARBA00022989"/>
    </source>
</evidence>
<name>A0ABP7BCU9_9MICO</name>
<reference evidence="10" key="1">
    <citation type="journal article" date="2019" name="Int. J. Syst. Evol. Microbiol.">
        <title>The Global Catalogue of Microorganisms (GCM) 10K type strain sequencing project: providing services to taxonomists for standard genome sequencing and annotation.</title>
        <authorList>
            <consortium name="The Broad Institute Genomics Platform"/>
            <consortium name="The Broad Institute Genome Sequencing Center for Infectious Disease"/>
            <person name="Wu L."/>
            <person name="Ma J."/>
        </authorList>
    </citation>
    <scope>NUCLEOTIDE SEQUENCE [LARGE SCALE GENOMIC DNA]</scope>
    <source>
        <strain evidence="10">JCM 16546</strain>
    </source>
</reference>
<evidence type="ECO:0000256" key="3">
    <source>
        <dbReference type="ARBA" id="ARBA00022475"/>
    </source>
</evidence>
<feature type="transmembrane region" description="Helical" evidence="7">
    <location>
        <begin position="280"/>
        <end position="301"/>
    </location>
</feature>
<comment type="caution">
    <text evidence="9">The sequence shown here is derived from an EMBL/GenBank/DDBJ whole genome shotgun (WGS) entry which is preliminary data.</text>
</comment>
<comment type="subcellular location">
    <subcellularLocation>
        <location evidence="1 7">Cell membrane</location>
        <topology evidence="1 7">Multi-pass membrane protein</topology>
    </subcellularLocation>
</comment>
<evidence type="ECO:0000313" key="10">
    <source>
        <dbReference type="Proteomes" id="UP001410795"/>
    </source>
</evidence>
<proteinExistence type="inferred from homology"/>
<accession>A0ABP7BCU9</accession>
<evidence type="ECO:0000256" key="6">
    <source>
        <dbReference type="ARBA" id="ARBA00023136"/>
    </source>
</evidence>
<dbReference type="PANTHER" id="PTHR32243:SF18">
    <property type="entry name" value="INNER MEMBRANE ABC TRANSPORTER PERMEASE PROTEIN YCJP"/>
    <property type="match status" value="1"/>
</dbReference>
<evidence type="ECO:0000256" key="2">
    <source>
        <dbReference type="ARBA" id="ARBA00022448"/>
    </source>
</evidence>
<dbReference type="Proteomes" id="UP001410795">
    <property type="component" value="Unassembled WGS sequence"/>
</dbReference>
<evidence type="ECO:0000259" key="8">
    <source>
        <dbReference type="PROSITE" id="PS50928"/>
    </source>
</evidence>
<feature type="transmembrane region" description="Helical" evidence="7">
    <location>
        <begin position="146"/>
        <end position="166"/>
    </location>
</feature>
<organism evidence="9 10">
    <name type="scientific">Microbacterium marinilacus</name>
    <dbReference type="NCBI Taxonomy" id="415209"/>
    <lineage>
        <taxon>Bacteria</taxon>
        <taxon>Bacillati</taxon>
        <taxon>Actinomycetota</taxon>
        <taxon>Actinomycetes</taxon>
        <taxon>Micrococcales</taxon>
        <taxon>Microbacteriaceae</taxon>
        <taxon>Microbacterium</taxon>
    </lineage>
</organism>
<dbReference type="Pfam" id="PF00528">
    <property type="entry name" value="BPD_transp_1"/>
    <property type="match status" value="1"/>
</dbReference>
<gene>
    <name evidence="9" type="ORF">GCM10022202_16450</name>
</gene>
<sequence>MSTTFVPTDATRAIVAPQPPGRRWRRRAEPAGPTGVRSRGLRALFNALAVIVFLASVFPVYWMINLSFTPGNQIISRDASLVPREPTLLNYVTAWTRPAAPGQTDFPNALRTSLIIVAIVVICALLFAFLASIALARFRFVGRRTFIVAILIVQMIPGEGMMFTVYNLIDDLHLMNTLIGLSLVHTAAVIPFTVWTLRGFVAGVPAELEEAAQIDGCSKQGAFWRITFPLLAPGLVSTGIFAFMQSWNEFTMALLLMKDMNLTLPTWLNSFQSATEATNYGAVMAGSTLICIPVVIFFLIVQGRMTGGLVSGAVKG</sequence>
<dbReference type="CDD" id="cd06261">
    <property type="entry name" value="TM_PBP2"/>
    <property type="match status" value="1"/>
</dbReference>
<dbReference type="InterPro" id="IPR035906">
    <property type="entry name" value="MetI-like_sf"/>
</dbReference>
<keyword evidence="4 7" id="KW-0812">Transmembrane</keyword>
<dbReference type="RefSeq" id="WP_308122951.1">
    <property type="nucleotide sequence ID" value="NZ_BAAAYV010000006.1"/>
</dbReference>
<dbReference type="InterPro" id="IPR050901">
    <property type="entry name" value="BP-dep_ABC_trans_perm"/>
</dbReference>
<dbReference type="Gene3D" id="1.10.3720.10">
    <property type="entry name" value="MetI-like"/>
    <property type="match status" value="1"/>
</dbReference>
<keyword evidence="10" id="KW-1185">Reference proteome</keyword>
<keyword evidence="5 7" id="KW-1133">Transmembrane helix</keyword>
<feature type="transmembrane region" description="Helical" evidence="7">
    <location>
        <begin position="114"/>
        <end position="134"/>
    </location>
</feature>
<dbReference type="InterPro" id="IPR000515">
    <property type="entry name" value="MetI-like"/>
</dbReference>
<keyword evidence="6 7" id="KW-0472">Membrane</keyword>
<feature type="transmembrane region" description="Helical" evidence="7">
    <location>
        <begin position="178"/>
        <end position="201"/>
    </location>
</feature>